<dbReference type="AlphaFoldDB" id="A0A3Q8U2U0"/>
<dbReference type="GO" id="GO:0003677">
    <property type="term" value="F:DNA binding"/>
    <property type="evidence" value="ECO:0007669"/>
    <property type="project" value="UniProtKB-KW"/>
</dbReference>
<sequence>MLKDLRCGHCARLLARTGDFTELQIKCPRCGTLNHAKASSPARSPASDQSAQLCARHHALLQVENAMHIHERDAPASGGAP</sequence>
<evidence type="ECO:0000313" key="2">
    <source>
        <dbReference type="Proteomes" id="UP000268230"/>
    </source>
</evidence>
<reference evidence="1 2" key="1">
    <citation type="submission" date="2018-12" db="EMBL/GenBank/DDBJ databases">
        <authorList>
            <person name="Li S."/>
            <person name="Yang R."/>
            <person name="Chen G."/>
            <person name="Zou L."/>
            <person name="Zhang C."/>
            <person name="Chen Y."/>
            <person name="Liu Z."/>
            <person name="Li Y."/>
            <person name="Yan Y."/>
            <person name="Huang M."/>
            <person name="Chen T."/>
        </authorList>
    </citation>
    <scope>NUCLEOTIDE SEQUENCE [LARGE SCALE GENOMIC DNA]</scope>
    <source>
        <strain evidence="1 2">1257</strain>
    </source>
</reference>
<protein>
    <submittedName>
        <fullName evidence="1">Com family DNA-binding transcriptional regulator</fullName>
    </submittedName>
</protein>
<dbReference type="KEGG" id="pory:EJA05_21855"/>
<organism evidence="1 2">
    <name type="scientific">Pseudomonas entomophila</name>
    <dbReference type="NCBI Taxonomy" id="312306"/>
    <lineage>
        <taxon>Bacteria</taxon>
        <taxon>Pseudomonadati</taxon>
        <taxon>Pseudomonadota</taxon>
        <taxon>Gammaproteobacteria</taxon>
        <taxon>Pseudomonadales</taxon>
        <taxon>Pseudomonadaceae</taxon>
        <taxon>Pseudomonas</taxon>
    </lineage>
</organism>
<gene>
    <name evidence="1" type="ORF">EJA05_21855</name>
</gene>
<dbReference type="EMBL" id="CP034338">
    <property type="protein sequence ID" value="AZL70202.1"/>
    <property type="molecule type" value="Genomic_DNA"/>
</dbReference>
<dbReference type="Pfam" id="PF10122">
    <property type="entry name" value="Zn_ribbon_Com"/>
    <property type="match status" value="1"/>
</dbReference>
<dbReference type="InterPro" id="IPR019294">
    <property type="entry name" value="Translation_reg_Com"/>
</dbReference>
<evidence type="ECO:0000313" key="1">
    <source>
        <dbReference type="EMBL" id="AZL70202.1"/>
    </source>
</evidence>
<accession>A0A3Q8U2U0</accession>
<dbReference type="Proteomes" id="UP000268230">
    <property type="component" value="Chromosome"/>
</dbReference>
<keyword evidence="1" id="KW-0238">DNA-binding</keyword>
<proteinExistence type="predicted"/>
<dbReference type="OrthoDB" id="5460091at2"/>
<name>A0A3Q8U2U0_9PSED</name>